<protein>
    <submittedName>
        <fullName evidence="10">Krueppel-like factor 2</fullName>
    </submittedName>
</protein>
<dbReference type="InterPro" id="IPR036236">
    <property type="entry name" value="Znf_C2H2_sf"/>
</dbReference>
<feature type="region of interest" description="Disordered" evidence="8">
    <location>
        <begin position="525"/>
        <end position="575"/>
    </location>
</feature>
<feature type="domain" description="C2H2-type" evidence="9">
    <location>
        <begin position="653"/>
        <end position="682"/>
    </location>
</feature>
<feature type="compositionally biased region" description="Polar residues" evidence="8">
    <location>
        <begin position="106"/>
        <end position="127"/>
    </location>
</feature>
<organism evidence="10">
    <name type="scientific">Sarcoptes scabiei</name>
    <name type="common">Itch mite</name>
    <name type="synonym">Acarus scabiei</name>
    <dbReference type="NCBI Taxonomy" id="52283"/>
    <lineage>
        <taxon>Eukaryota</taxon>
        <taxon>Metazoa</taxon>
        <taxon>Ecdysozoa</taxon>
        <taxon>Arthropoda</taxon>
        <taxon>Chelicerata</taxon>
        <taxon>Arachnida</taxon>
        <taxon>Acari</taxon>
        <taxon>Acariformes</taxon>
        <taxon>Sarcoptiformes</taxon>
        <taxon>Astigmata</taxon>
        <taxon>Psoroptidia</taxon>
        <taxon>Sarcoptoidea</taxon>
        <taxon>Sarcoptidae</taxon>
        <taxon>Sarcoptinae</taxon>
        <taxon>Sarcoptes</taxon>
    </lineage>
</organism>
<evidence type="ECO:0000256" key="4">
    <source>
        <dbReference type="ARBA" id="ARBA00022833"/>
    </source>
</evidence>
<gene>
    <name evidence="10" type="ORF">SSS_8785</name>
</gene>
<accession>A0A834RJ96</accession>
<dbReference type="FunFam" id="3.30.160.60:FF:000032">
    <property type="entry name" value="Krueppel-like factor 4"/>
    <property type="match status" value="1"/>
</dbReference>
<evidence type="ECO:0000256" key="7">
    <source>
        <dbReference type="PROSITE-ProRule" id="PRU00042"/>
    </source>
</evidence>
<keyword evidence="12" id="KW-1185">Reference proteome</keyword>
<keyword evidence="1" id="KW-0479">Metal-binding</keyword>
<dbReference type="Proteomes" id="UP000070412">
    <property type="component" value="Unassembled WGS sequence"/>
</dbReference>
<dbReference type="PANTHER" id="PTHR23235:SF158">
    <property type="entry name" value="C2H2-TYPE DOMAIN-CONTAINING PROTEIN"/>
    <property type="match status" value="1"/>
</dbReference>
<feature type="region of interest" description="Disordered" evidence="8">
    <location>
        <begin position="324"/>
        <end position="377"/>
    </location>
</feature>
<feature type="compositionally biased region" description="Low complexity" evidence="8">
    <location>
        <begin position="525"/>
        <end position="543"/>
    </location>
</feature>
<feature type="domain" description="C2H2-type" evidence="9">
    <location>
        <begin position="683"/>
        <end position="712"/>
    </location>
</feature>
<sequence>MLSLLSYQSSTSSSPINSIKYSKNNTNLGFSPNQTEFSSSDMWQDIESVILPTDDGSFPSFTTLMMMDSNTNIITPIGTESSPSNRSPNTLETHESIYSAGIAIDSTQSASSESNPSISTSLTSTQPPDLYPSSGMAFQDQYLQHENFESGHQHQHHHHQSNYYDQSAIYQSGANNCPDSIVVPNTSSPTNNIEQKNCRYSSFLGNQDSYRLQQPIKTGIPIDNVETNKLPTSTTTPSSSSSISSVMNSDPYFGLSTPTLSSQSNQNLSCNVWPLHLHHSPQSVNEENVICKTSASNSDHNNNDGIISIETYYNESHYTIQHHHNHQYQWSTQSSNSENYHNGQQQSNKNTFNPDPNFGQQQMSPPSSPNETGTTNSVSYQQSIHNHNHQADQSSYLYMANNHQYCPDLNSNTLIGNDCSTNNNSNNNQVILNGYFAIGNNESASSSSTLHPCLHGGENFNNKLNSTIATTGRILITDQHRNSHVFQTTMSNDVNITTSVNNTAVTNEYFFGQAQCNSYNYSSISSSLVTPPTSPPQSQSQLIASVQQHPQKLPSSMPHNHHHLHATSNNSHSQQQQLLMPIGLNGIYPMPNDGIVLKPGRGRRGPKSKIKSTNNVAAISMTTNENGEMIPISAPVKSRRGRKASGKKKITQHVCNYDGCTKTYSKSSHLKAHLRTHTGEKPYQCSWKGCGWKFARSDELTRHFRKHTGDRPFQCQLCERAFSRSDHLSLHMKRHTILGR</sequence>
<dbReference type="PANTHER" id="PTHR23235">
    <property type="entry name" value="KRUEPPEL-LIKE TRANSCRIPTION FACTOR"/>
    <property type="match status" value="1"/>
</dbReference>
<evidence type="ECO:0000313" key="11">
    <source>
        <dbReference type="EnsemblMetazoa" id="KAF7494828.1"/>
    </source>
</evidence>
<keyword evidence="3 7" id="KW-0863">Zinc-finger</keyword>
<evidence type="ECO:0000256" key="8">
    <source>
        <dbReference type="SAM" id="MobiDB-lite"/>
    </source>
</evidence>
<dbReference type="EMBL" id="WVUK01000052">
    <property type="protein sequence ID" value="KAF7494828.1"/>
    <property type="molecule type" value="Genomic_DNA"/>
</dbReference>
<evidence type="ECO:0000256" key="1">
    <source>
        <dbReference type="ARBA" id="ARBA00022723"/>
    </source>
</evidence>
<evidence type="ECO:0000256" key="6">
    <source>
        <dbReference type="ARBA" id="ARBA00023163"/>
    </source>
</evidence>
<reference evidence="12" key="1">
    <citation type="journal article" date="2020" name="PLoS Negl. Trop. Dis.">
        <title>High-quality nuclear genome for Sarcoptes scabiei-A critical resource for a neglected parasite.</title>
        <authorList>
            <person name="Korhonen P.K."/>
            <person name="Gasser R.B."/>
            <person name="Ma G."/>
            <person name="Wang T."/>
            <person name="Stroehlein A.J."/>
            <person name="Young N.D."/>
            <person name="Ang C.S."/>
            <person name="Fernando D.D."/>
            <person name="Lu H.C."/>
            <person name="Taylor S."/>
            <person name="Reynolds S.L."/>
            <person name="Mofiz E."/>
            <person name="Najaraj S.H."/>
            <person name="Gowda H."/>
            <person name="Madugundu A."/>
            <person name="Renuse S."/>
            <person name="Holt D."/>
            <person name="Pandey A."/>
            <person name="Papenfuss A.T."/>
            <person name="Fischer K."/>
        </authorList>
    </citation>
    <scope>NUCLEOTIDE SEQUENCE [LARGE SCALE GENOMIC DNA]</scope>
</reference>
<keyword evidence="5" id="KW-0805">Transcription regulation</keyword>
<evidence type="ECO:0000256" key="3">
    <source>
        <dbReference type="ARBA" id="ARBA00022771"/>
    </source>
</evidence>
<reference evidence="10" key="2">
    <citation type="submission" date="2020-01" db="EMBL/GenBank/DDBJ databases">
        <authorList>
            <person name="Korhonen P.K.K."/>
            <person name="Guangxu M.G."/>
            <person name="Wang T.W."/>
            <person name="Stroehlein A.J.S."/>
            <person name="Young N.D."/>
            <person name="Ang C.-S.A."/>
            <person name="Fernando D.W.F."/>
            <person name="Lu H.L."/>
            <person name="Taylor S.T."/>
            <person name="Ehtesham M.E.M."/>
            <person name="Najaraj S.H.N."/>
            <person name="Harsha G.H.G."/>
            <person name="Madugundu A.M."/>
            <person name="Renuse S.R."/>
            <person name="Holt D.H."/>
            <person name="Pandey A.P."/>
            <person name="Papenfuss A.P."/>
            <person name="Gasser R.B.G."/>
            <person name="Fischer K.F."/>
        </authorList>
    </citation>
    <scope>NUCLEOTIDE SEQUENCE</scope>
    <source>
        <strain evidence="10">SSS_KF_BRIS2020</strain>
    </source>
</reference>
<dbReference type="SMART" id="SM00355">
    <property type="entry name" value="ZnF_C2H2"/>
    <property type="match status" value="3"/>
</dbReference>
<dbReference type="PROSITE" id="PS50157">
    <property type="entry name" value="ZINC_FINGER_C2H2_2"/>
    <property type="match status" value="3"/>
</dbReference>
<dbReference type="AlphaFoldDB" id="A0A834RJ96"/>
<dbReference type="PROSITE" id="PS00028">
    <property type="entry name" value="ZINC_FINGER_C2H2_1"/>
    <property type="match status" value="3"/>
</dbReference>
<feature type="compositionally biased region" description="Polar residues" evidence="8">
    <location>
        <begin position="327"/>
        <end position="377"/>
    </location>
</feature>
<evidence type="ECO:0000256" key="5">
    <source>
        <dbReference type="ARBA" id="ARBA00023015"/>
    </source>
</evidence>
<keyword evidence="6" id="KW-0804">Transcription</keyword>
<feature type="compositionally biased region" description="Low complexity" evidence="8">
    <location>
        <begin position="231"/>
        <end position="245"/>
    </location>
</feature>
<feature type="region of interest" description="Disordered" evidence="8">
    <location>
        <begin position="223"/>
        <end position="245"/>
    </location>
</feature>
<evidence type="ECO:0000256" key="2">
    <source>
        <dbReference type="ARBA" id="ARBA00022737"/>
    </source>
</evidence>
<dbReference type="SUPFAM" id="SSF57667">
    <property type="entry name" value="beta-beta-alpha zinc fingers"/>
    <property type="match status" value="2"/>
</dbReference>
<feature type="region of interest" description="Disordered" evidence="8">
    <location>
        <begin position="106"/>
        <end position="135"/>
    </location>
</feature>
<evidence type="ECO:0000259" key="9">
    <source>
        <dbReference type="PROSITE" id="PS50157"/>
    </source>
</evidence>
<feature type="domain" description="C2H2-type" evidence="9">
    <location>
        <begin position="713"/>
        <end position="736"/>
    </location>
</feature>
<dbReference type="GO" id="GO:0000981">
    <property type="term" value="F:DNA-binding transcription factor activity, RNA polymerase II-specific"/>
    <property type="evidence" value="ECO:0007669"/>
    <property type="project" value="TreeGrafter"/>
</dbReference>
<evidence type="ECO:0000313" key="10">
    <source>
        <dbReference type="EMBL" id="KAF7494828.1"/>
    </source>
</evidence>
<reference evidence="11" key="3">
    <citation type="submission" date="2022-06" db="UniProtKB">
        <authorList>
            <consortium name="EnsemblMetazoa"/>
        </authorList>
    </citation>
    <scope>IDENTIFICATION</scope>
</reference>
<dbReference type="Pfam" id="PF00096">
    <property type="entry name" value="zf-C2H2"/>
    <property type="match status" value="3"/>
</dbReference>
<name>A0A834RJ96_SARSC</name>
<dbReference type="Gene3D" id="3.30.160.60">
    <property type="entry name" value="Classic Zinc Finger"/>
    <property type="match status" value="3"/>
</dbReference>
<feature type="compositionally biased region" description="Polar residues" evidence="8">
    <location>
        <begin position="544"/>
        <end position="558"/>
    </location>
</feature>
<proteinExistence type="predicted"/>
<keyword evidence="2" id="KW-0677">Repeat</keyword>
<dbReference type="InterPro" id="IPR013087">
    <property type="entry name" value="Znf_C2H2_type"/>
</dbReference>
<dbReference type="GO" id="GO:0008270">
    <property type="term" value="F:zinc ion binding"/>
    <property type="evidence" value="ECO:0007669"/>
    <property type="project" value="UniProtKB-KW"/>
</dbReference>
<dbReference type="GO" id="GO:0000978">
    <property type="term" value="F:RNA polymerase II cis-regulatory region sequence-specific DNA binding"/>
    <property type="evidence" value="ECO:0007669"/>
    <property type="project" value="TreeGrafter"/>
</dbReference>
<keyword evidence="4" id="KW-0862">Zinc</keyword>
<dbReference type="OrthoDB" id="4748970at2759"/>
<evidence type="ECO:0000313" key="12">
    <source>
        <dbReference type="Proteomes" id="UP000070412"/>
    </source>
</evidence>
<dbReference type="EnsemblMetazoa" id="SSS_8785s_mrna">
    <property type="protein sequence ID" value="KAF7494828.1"/>
    <property type="gene ID" value="SSS_8785"/>
</dbReference>